<dbReference type="Proteomes" id="UP000678393">
    <property type="component" value="Unassembled WGS sequence"/>
</dbReference>
<accession>A0A8S4A1X1</accession>
<protein>
    <submittedName>
        <fullName evidence="2">Uncharacterized protein</fullName>
    </submittedName>
</protein>
<gene>
    <name evidence="2" type="ORF">CUNI_LOCUS18029</name>
</gene>
<feature type="compositionally biased region" description="Polar residues" evidence="1">
    <location>
        <begin position="1"/>
        <end position="23"/>
    </location>
</feature>
<feature type="region of interest" description="Disordered" evidence="1">
    <location>
        <begin position="1"/>
        <end position="25"/>
    </location>
</feature>
<feature type="non-terminal residue" evidence="2">
    <location>
        <position position="87"/>
    </location>
</feature>
<dbReference type="EMBL" id="CAJHNH020005401">
    <property type="protein sequence ID" value="CAG5132471.1"/>
    <property type="molecule type" value="Genomic_DNA"/>
</dbReference>
<evidence type="ECO:0000256" key="1">
    <source>
        <dbReference type="SAM" id="MobiDB-lite"/>
    </source>
</evidence>
<sequence>PGQAPRNNETISTNNTTDGQQRSDCPPLVNGTCEEEYILETSVEDGCLIQRCVLKSMWNLMLQFFRSWVEKDNRPTQLQDVAYQPKA</sequence>
<proteinExistence type="predicted"/>
<name>A0A8S4A1X1_9EUPU</name>
<organism evidence="2 3">
    <name type="scientific">Candidula unifasciata</name>
    <dbReference type="NCBI Taxonomy" id="100452"/>
    <lineage>
        <taxon>Eukaryota</taxon>
        <taxon>Metazoa</taxon>
        <taxon>Spiralia</taxon>
        <taxon>Lophotrochozoa</taxon>
        <taxon>Mollusca</taxon>
        <taxon>Gastropoda</taxon>
        <taxon>Heterobranchia</taxon>
        <taxon>Euthyneura</taxon>
        <taxon>Panpulmonata</taxon>
        <taxon>Eupulmonata</taxon>
        <taxon>Stylommatophora</taxon>
        <taxon>Helicina</taxon>
        <taxon>Helicoidea</taxon>
        <taxon>Geomitridae</taxon>
        <taxon>Candidula</taxon>
    </lineage>
</organism>
<dbReference type="AlphaFoldDB" id="A0A8S4A1X1"/>
<evidence type="ECO:0000313" key="3">
    <source>
        <dbReference type="Proteomes" id="UP000678393"/>
    </source>
</evidence>
<evidence type="ECO:0000313" key="2">
    <source>
        <dbReference type="EMBL" id="CAG5132471.1"/>
    </source>
</evidence>
<keyword evidence="3" id="KW-1185">Reference proteome</keyword>
<comment type="caution">
    <text evidence="2">The sequence shown here is derived from an EMBL/GenBank/DDBJ whole genome shotgun (WGS) entry which is preliminary data.</text>
</comment>
<reference evidence="2" key="1">
    <citation type="submission" date="2021-04" db="EMBL/GenBank/DDBJ databases">
        <authorList>
            <consortium name="Molecular Ecology Group"/>
        </authorList>
    </citation>
    <scope>NUCLEOTIDE SEQUENCE</scope>
</reference>